<keyword evidence="3 5" id="KW-1133">Transmembrane helix</keyword>
<keyword evidence="4 5" id="KW-0472">Membrane</keyword>
<dbReference type="EMBL" id="JASPKY010000145">
    <property type="protein sequence ID" value="KAK9730575.1"/>
    <property type="molecule type" value="Genomic_DNA"/>
</dbReference>
<name>A0AAW1L9J8_POPJA</name>
<evidence type="ECO:0000256" key="1">
    <source>
        <dbReference type="ARBA" id="ARBA00004141"/>
    </source>
</evidence>
<keyword evidence="2 5" id="KW-0812">Transmembrane</keyword>
<dbReference type="Proteomes" id="UP001458880">
    <property type="component" value="Unassembled WGS sequence"/>
</dbReference>
<proteinExistence type="predicted"/>
<evidence type="ECO:0000256" key="2">
    <source>
        <dbReference type="ARBA" id="ARBA00022692"/>
    </source>
</evidence>
<gene>
    <name evidence="6" type="ORF">QE152_g14407</name>
</gene>
<evidence type="ECO:0000313" key="6">
    <source>
        <dbReference type="EMBL" id="KAK9730575.1"/>
    </source>
</evidence>
<dbReference type="Gene3D" id="1.10.287.70">
    <property type="match status" value="1"/>
</dbReference>
<dbReference type="GO" id="GO:0015271">
    <property type="term" value="F:outward rectifier potassium channel activity"/>
    <property type="evidence" value="ECO:0007669"/>
    <property type="project" value="TreeGrafter"/>
</dbReference>
<dbReference type="InterPro" id="IPR003280">
    <property type="entry name" value="2pore_dom_K_chnl"/>
</dbReference>
<sequence>MSNVYSSDPEDLERKGPSFCSRLLKYTWKTISCLFSHITLVSMVVSYCILGAFTFHRLEKDNEVQVKKNISNIRNHAIDKLWLITNGSNVLSEERFIKNSTQILHEFENSLWLAISKQGWDGEESTDTIQWSLPGALFYSIIVITTIGESHL</sequence>
<dbReference type="PANTHER" id="PTHR11003:SF334">
    <property type="entry name" value="FI03418P"/>
    <property type="match status" value="1"/>
</dbReference>
<evidence type="ECO:0008006" key="8">
    <source>
        <dbReference type="Google" id="ProtNLM"/>
    </source>
</evidence>
<dbReference type="GO" id="GO:0022841">
    <property type="term" value="F:potassium ion leak channel activity"/>
    <property type="evidence" value="ECO:0007669"/>
    <property type="project" value="TreeGrafter"/>
</dbReference>
<accession>A0AAW1L9J8</accession>
<organism evidence="6 7">
    <name type="scientific">Popillia japonica</name>
    <name type="common">Japanese beetle</name>
    <dbReference type="NCBI Taxonomy" id="7064"/>
    <lineage>
        <taxon>Eukaryota</taxon>
        <taxon>Metazoa</taxon>
        <taxon>Ecdysozoa</taxon>
        <taxon>Arthropoda</taxon>
        <taxon>Hexapoda</taxon>
        <taxon>Insecta</taxon>
        <taxon>Pterygota</taxon>
        <taxon>Neoptera</taxon>
        <taxon>Endopterygota</taxon>
        <taxon>Coleoptera</taxon>
        <taxon>Polyphaga</taxon>
        <taxon>Scarabaeiformia</taxon>
        <taxon>Scarabaeidae</taxon>
        <taxon>Rutelinae</taxon>
        <taxon>Popillia</taxon>
    </lineage>
</organism>
<comment type="caution">
    <text evidence="6">The sequence shown here is derived from an EMBL/GenBank/DDBJ whole genome shotgun (WGS) entry which is preliminary data.</text>
</comment>
<keyword evidence="7" id="KW-1185">Reference proteome</keyword>
<evidence type="ECO:0000313" key="7">
    <source>
        <dbReference type="Proteomes" id="UP001458880"/>
    </source>
</evidence>
<dbReference type="PANTHER" id="PTHR11003">
    <property type="entry name" value="POTASSIUM CHANNEL, SUBFAMILY K"/>
    <property type="match status" value="1"/>
</dbReference>
<evidence type="ECO:0000256" key="5">
    <source>
        <dbReference type="SAM" id="Phobius"/>
    </source>
</evidence>
<dbReference type="SUPFAM" id="SSF81324">
    <property type="entry name" value="Voltage-gated potassium channels"/>
    <property type="match status" value="1"/>
</dbReference>
<feature type="transmembrane region" description="Helical" evidence="5">
    <location>
        <begin position="34"/>
        <end position="55"/>
    </location>
</feature>
<dbReference type="GO" id="GO:0030322">
    <property type="term" value="P:stabilization of membrane potential"/>
    <property type="evidence" value="ECO:0007669"/>
    <property type="project" value="TreeGrafter"/>
</dbReference>
<evidence type="ECO:0000256" key="3">
    <source>
        <dbReference type="ARBA" id="ARBA00022989"/>
    </source>
</evidence>
<dbReference type="AlphaFoldDB" id="A0AAW1L9J8"/>
<comment type="subcellular location">
    <subcellularLocation>
        <location evidence="1">Membrane</location>
        <topology evidence="1">Multi-pass membrane protein</topology>
    </subcellularLocation>
</comment>
<dbReference type="GO" id="GO:0005886">
    <property type="term" value="C:plasma membrane"/>
    <property type="evidence" value="ECO:0007669"/>
    <property type="project" value="TreeGrafter"/>
</dbReference>
<protein>
    <recommendedName>
        <fullName evidence="8">TWiK family of potassium channels protein 7</fullName>
    </recommendedName>
</protein>
<reference evidence="6 7" key="1">
    <citation type="journal article" date="2024" name="BMC Genomics">
        <title>De novo assembly and annotation of Popillia japonica's genome with initial clues to its potential as an invasive pest.</title>
        <authorList>
            <person name="Cucini C."/>
            <person name="Boschi S."/>
            <person name="Funari R."/>
            <person name="Cardaioli E."/>
            <person name="Iannotti N."/>
            <person name="Marturano G."/>
            <person name="Paoli F."/>
            <person name="Bruttini M."/>
            <person name="Carapelli A."/>
            <person name="Frati F."/>
            <person name="Nardi F."/>
        </authorList>
    </citation>
    <scope>NUCLEOTIDE SEQUENCE [LARGE SCALE GENOMIC DNA]</scope>
    <source>
        <strain evidence="6">DMR45628</strain>
    </source>
</reference>
<evidence type="ECO:0000256" key="4">
    <source>
        <dbReference type="ARBA" id="ARBA00023136"/>
    </source>
</evidence>